<dbReference type="Gene3D" id="1.10.8.430">
    <property type="entry name" value="Helical domain of apoptotic protease-activating factors"/>
    <property type="match status" value="1"/>
</dbReference>
<dbReference type="Pfam" id="PF23559">
    <property type="entry name" value="WHD_DRP"/>
    <property type="match status" value="1"/>
</dbReference>
<dbReference type="SUPFAM" id="SSF52540">
    <property type="entry name" value="P-loop containing nucleoside triphosphate hydrolases"/>
    <property type="match status" value="1"/>
</dbReference>
<keyword evidence="12" id="KW-1185">Reference proteome</keyword>
<dbReference type="GeneID" id="123142272"/>
<evidence type="ECO:0000256" key="1">
    <source>
        <dbReference type="ARBA" id="ARBA00008894"/>
    </source>
</evidence>
<dbReference type="STRING" id="4565.A0A3B6QPW9"/>
<dbReference type="PANTHER" id="PTHR23155:SF1005">
    <property type="entry name" value="OS07G0197300 PROTEIN"/>
    <property type="match status" value="1"/>
</dbReference>
<evidence type="ECO:0000313" key="12">
    <source>
        <dbReference type="Proteomes" id="UP000019116"/>
    </source>
</evidence>
<dbReference type="InterPro" id="IPR042197">
    <property type="entry name" value="Apaf_helical"/>
</dbReference>
<protein>
    <recommendedName>
        <fullName evidence="13">AAA+ ATPase domain-containing protein</fullName>
    </recommendedName>
</protein>
<keyword evidence="6" id="KW-0175">Coiled coil</keyword>
<dbReference type="OMA" id="VESVETW"/>
<organism evidence="11">
    <name type="scientific">Triticum aestivum</name>
    <name type="common">Wheat</name>
    <dbReference type="NCBI Taxonomy" id="4565"/>
    <lineage>
        <taxon>Eukaryota</taxon>
        <taxon>Viridiplantae</taxon>
        <taxon>Streptophyta</taxon>
        <taxon>Embryophyta</taxon>
        <taxon>Tracheophyta</taxon>
        <taxon>Spermatophyta</taxon>
        <taxon>Magnoliopsida</taxon>
        <taxon>Liliopsida</taxon>
        <taxon>Poales</taxon>
        <taxon>Poaceae</taxon>
        <taxon>BOP clade</taxon>
        <taxon>Pooideae</taxon>
        <taxon>Triticodae</taxon>
        <taxon>Triticeae</taxon>
        <taxon>Triticinae</taxon>
        <taxon>Triticum</taxon>
    </lineage>
</organism>
<keyword evidence="4" id="KW-0547">Nucleotide-binding</keyword>
<dbReference type="GO" id="GO:0009626">
    <property type="term" value="P:plant-type hypersensitive response"/>
    <property type="evidence" value="ECO:0007669"/>
    <property type="project" value="UniProtKB-ARBA"/>
</dbReference>
<name>A0A3B6QPW9_WHEAT</name>
<accession>A0A3B6QPW9</accession>
<dbReference type="InterPro" id="IPR044974">
    <property type="entry name" value="Disease_R_plants"/>
</dbReference>
<dbReference type="AlphaFoldDB" id="A0A3B6QPW9"/>
<dbReference type="PANTHER" id="PTHR23155">
    <property type="entry name" value="DISEASE RESISTANCE PROTEIN RP"/>
    <property type="match status" value="1"/>
</dbReference>
<evidence type="ECO:0000256" key="3">
    <source>
        <dbReference type="ARBA" id="ARBA00022737"/>
    </source>
</evidence>
<proteinExistence type="inferred from homology"/>
<dbReference type="FunFam" id="1.10.10.10:FF:000322">
    <property type="entry name" value="Probable disease resistance protein At1g63360"/>
    <property type="match status" value="1"/>
</dbReference>
<feature type="domain" description="Disease resistance protein winged helix" evidence="9">
    <location>
        <begin position="478"/>
        <end position="553"/>
    </location>
</feature>
<dbReference type="OrthoDB" id="621543at2759"/>
<dbReference type="InterPro" id="IPR002182">
    <property type="entry name" value="NB-ARC"/>
</dbReference>
<dbReference type="SMR" id="A0A3B6QPW9"/>
<dbReference type="InterPro" id="IPR055414">
    <property type="entry name" value="LRR_R13L4/SHOC2-like"/>
</dbReference>
<evidence type="ECO:0000259" key="7">
    <source>
        <dbReference type="Pfam" id="PF00931"/>
    </source>
</evidence>
<evidence type="ECO:0000256" key="2">
    <source>
        <dbReference type="ARBA" id="ARBA00022614"/>
    </source>
</evidence>
<dbReference type="Gene3D" id="1.20.5.4130">
    <property type="match status" value="1"/>
</dbReference>
<evidence type="ECO:0008006" key="13">
    <source>
        <dbReference type="Google" id="ProtNLM"/>
    </source>
</evidence>
<reference evidence="11" key="1">
    <citation type="submission" date="2018-08" db="EMBL/GenBank/DDBJ databases">
        <authorList>
            <person name="Rossello M."/>
        </authorList>
    </citation>
    <scope>NUCLEOTIDE SEQUENCE [LARGE SCALE GENOMIC DNA]</scope>
    <source>
        <strain evidence="11">cv. Chinese Spring</strain>
    </source>
</reference>
<dbReference type="PRINTS" id="PR00364">
    <property type="entry name" value="DISEASERSIST"/>
</dbReference>
<keyword evidence="2" id="KW-0433">Leucine-rich repeat</keyword>
<dbReference type="Pfam" id="PF18052">
    <property type="entry name" value="Rx_N"/>
    <property type="match status" value="1"/>
</dbReference>
<evidence type="ECO:0000256" key="6">
    <source>
        <dbReference type="ARBA" id="ARBA00023054"/>
    </source>
</evidence>
<dbReference type="RefSeq" id="XP_044417194.1">
    <property type="nucleotide sequence ID" value="XM_044561259.1"/>
</dbReference>
<dbReference type="InterPro" id="IPR058922">
    <property type="entry name" value="WHD_DRP"/>
</dbReference>
<dbReference type="InterPro" id="IPR036388">
    <property type="entry name" value="WH-like_DNA-bd_sf"/>
</dbReference>
<dbReference type="InterPro" id="IPR041118">
    <property type="entry name" value="Rx_N"/>
</dbReference>
<dbReference type="Pfam" id="PF23598">
    <property type="entry name" value="LRR_14"/>
    <property type="match status" value="1"/>
</dbReference>
<dbReference type="Gramene" id="TraesSTA6D03G03794930.1">
    <property type="protein sequence ID" value="TraesSTA6D03G03794930.1"/>
    <property type="gene ID" value="TraesSTA6D03G03794930"/>
</dbReference>
<evidence type="ECO:0000259" key="8">
    <source>
        <dbReference type="Pfam" id="PF18052"/>
    </source>
</evidence>
<feature type="domain" description="Disease resistance R13L4/SHOC-2-like LRR" evidence="10">
    <location>
        <begin position="609"/>
        <end position="949"/>
    </location>
</feature>
<dbReference type="GO" id="GO:0002758">
    <property type="term" value="P:innate immune response-activating signaling pathway"/>
    <property type="evidence" value="ECO:0007669"/>
    <property type="project" value="UniProtKB-ARBA"/>
</dbReference>
<dbReference type="GO" id="GO:0042742">
    <property type="term" value="P:defense response to bacterium"/>
    <property type="evidence" value="ECO:0007669"/>
    <property type="project" value="UniProtKB-ARBA"/>
</dbReference>
<evidence type="ECO:0000313" key="11">
    <source>
        <dbReference type="EnsemblPlants" id="TraesCS6D02G404100.1"/>
    </source>
</evidence>
<dbReference type="Proteomes" id="UP000019116">
    <property type="component" value="Chromosome 6D"/>
</dbReference>
<keyword evidence="3" id="KW-0677">Repeat</keyword>
<feature type="domain" description="Disease resistance N-terminal" evidence="8">
    <location>
        <begin position="6"/>
        <end position="88"/>
    </location>
</feature>
<dbReference type="InterPro" id="IPR032675">
    <property type="entry name" value="LRR_dom_sf"/>
</dbReference>
<dbReference type="Pfam" id="PF00931">
    <property type="entry name" value="NB-ARC"/>
    <property type="match status" value="1"/>
</dbReference>
<evidence type="ECO:0000256" key="4">
    <source>
        <dbReference type="ARBA" id="ARBA00022741"/>
    </source>
</evidence>
<dbReference type="Gramene" id="TraesARI6D03G03758130.1">
    <property type="protein sequence ID" value="TraesARI6D03G03758130.1"/>
    <property type="gene ID" value="TraesARI6D03G03758130"/>
</dbReference>
<dbReference type="SUPFAM" id="SSF52058">
    <property type="entry name" value="L domain-like"/>
    <property type="match status" value="1"/>
</dbReference>
<dbReference type="Gramene" id="TraesCS6D02G404100.1">
    <property type="protein sequence ID" value="TraesCS6D02G404100.1"/>
    <property type="gene ID" value="TraesCS6D02G404100"/>
</dbReference>
<dbReference type="InterPro" id="IPR038005">
    <property type="entry name" value="RX-like_CC"/>
</dbReference>
<dbReference type="Gene3D" id="3.80.10.10">
    <property type="entry name" value="Ribonuclease Inhibitor"/>
    <property type="match status" value="1"/>
</dbReference>
<dbReference type="Gene3D" id="1.10.10.10">
    <property type="entry name" value="Winged helix-like DNA-binding domain superfamily/Winged helix DNA-binding domain"/>
    <property type="match status" value="1"/>
</dbReference>
<evidence type="ECO:0000256" key="5">
    <source>
        <dbReference type="ARBA" id="ARBA00022821"/>
    </source>
</evidence>
<dbReference type="Gramene" id="TraesKAR6D01G0357930.1">
    <property type="protein sequence ID" value="cds.TraesKAR6D01G0357930.1"/>
    <property type="gene ID" value="TraesKAR6D01G0357930"/>
</dbReference>
<dbReference type="Gramene" id="TraesCLE_scaffold_061822_01G000100.1">
    <property type="protein sequence ID" value="TraesCLE_scaffold_061822_01G000100.1"/>
    <property type="gene ID" value="TraesCLE_scaffold_061822_01G000100"/>
</dbReference>
<dbReference type="GO" id="GO:0043531">
    <property type="term" value="F:ADP binding"/>
    <property type="evidence" value="ECO:0007669"/>
    <property type="project" value="InterPro"/>
</dbReference>
<dbReference type="InterPro" id="IPR027417">
    <property type="entry name" value="P-loop_NTPase"/>
</dbReference>
<evidence type="ECO:0000259" key="10">
    <source>
        <dbReference type="Pfam" id="PF23598"/>
    </source>
</evidence>
<reference evidence="11" key="2">
    <citation type="submission" date="2018-10" db="UniProtKB">
        <authorList>
            <consortium name="EnsemblPlants"/>
        </authorList>
    </citation>
    <scope>IDENTIFICATION</scope>
</reference>
<comment type="similarity">
    <text evidence="1">Belongs to the disease resistance NB-LRR family.</text>
</comment>
<sequence>MESAAKSIASKVGQVLVDELQDIRGVGNKVVHLRDELATMNAALRIISEADQDKVDHLVREWEKQVHDLAYDAEDCTDTYSLRIIRPSPPPPDDFAGNKLIFSWAGYLLGRAKRVARYPYEKLVLQRTLAADIKDLLARTTTISERRVRYGIDRAELPRAASFIPVSASSISASALRRAHNPDQFVGITDQVSALAVKIKAADQDEDDKSLKVFSIVGFGGLGKTTLAMEVCRQLDKEFPRQAMVSVSQAFAGEKDVKGLLVRVLQQILKEKQPNGKQTITEGEAMGTSTTQGNQLHVDRMDVDDLSKKIKELLKQTRCLIVVDDVWSLSSWEAIRGRLAENNCGSRIILTTRIDEVAKAASVSEYFVHHMKTLELEASQKLFVQRVFGSTDCPSELKVFMDTILKRCAGLPLAIVSIASLFGSYRSAEGIEMWERVSRSIGSQLENHPNLEGMRRLLALSYDYLPHHLKACMLYLSIFPEDYVIAKDRLLYRWIAEGLVTEKRGLTLLEVAEEYFNELISRNMIQLDKCLHMDFGLGEVEVEGCRVHDMILEVMVSKSQESNFVCLVGRQHGGMSHSRGKIRRLSIHDNNHDKKHHARHVIEAMKLQHVRSLTMFQSDGLGKLLDSLGEFKLLRVLDLNDCRALQNKHMRDVCRLYLLRFLSLRGTRISVMPRKVGNLEHLETLDIKNTGIGVGLPRTVAKLSKLECLRCSTWLLPRGLGNMKSLRILDTGILDGHNVQLVTQEIGKMAQLQEIRIIIESNFQTGEFIQESLPMLSTSLSKTSILRSLHLEWNPSPTESAINFEFLHGVNPPPPLLQRLSLIGRIIQLPAWISLLTHLTKFEVGWSQLAGDQLFGVLCKLPNLQTIQLGEYSYVGPKLVAHEDHSFPVLKILKVSLCPTMIIFEEGSMKKLETLAFVVDDMNMNVLGLENLENLKEVKIRGKDDNQAMKHAVVQLKTLSESKPIKVVVDELSYVPSF</sequence>
<dbReference type="Gramene" id="TraesCS6D03G0925800.1">
    <property type="protein sequence ID" value="TraesCS6D03G0925800.1.CDS"/>
    <property type="gene ID" value="TraesCS6D03G0925800"/>
</dbReference>
<dbReference type="CDD" id="cd14798">
    <property type="entry name" value="RX-CC_like"/>
    <property type="match status" value="1"/>
</dbReference>
<dbReference type="KEGG" id="taes:123142272"/>
<evidence type="ECO:0000259" key="9">
    <source>
        <dbReference type="Pfam" id="PF23559"/>
    </source>
</evidence>
<dbReference type="Gene3D" id="3.40.50.300">
    <property type="entry name" value="P-loop containing nucleotide triphosphate hydrolases"/>
    <property type="match status" value="1"/>
</dbReference>
<gene>
    <name evidence="11" type="primary">LOC123142272</name>
</gene>
<feature type="domain" description="NB-ARC" evidence="7">
    <location>
        <begin position="208"/>
        <end position="392"/>
    </location>
</feature>
<dbReference type="EnsemblPlants" id="TraesCS6D02G404100.1">
    <property type="protein sequence ID" value="TraesCS6D02G404100.1"/>
    <property type="gene ID" value="TraesCS6D02G404100"/>
</dbReference>
<keyword evidence="5" id="KW-0611">Plant defense</keyword>